<proteinExistence type="predicted"/>
<accession>A0ABQ9CLZ4</accession>
<sequence length="171" mass="19481">MSAEKRYRGTITENKAKEDICTVVMEQTYHRVIEYLQLEGTQKDPQSPTPGSAQDSPKNHTMCLRALSKCFLNSGREPSHSCQLYHVGNLSMTSIYLGVLLRGSRQDTYLILGSRRTEALSPYYIFAELCVTPLPDWSQQSENKNVNIIRNNCFYSFVAYLSQSCSSNKYQ</sequence>
<protein>
    <submittedName>
        <fullName evidence="1">Uncharacterized protein</fullName>
    </submittedName>
</protein>
<dbReference type="EMBL" id="WHWB01034769">
    <property type="protein sequence ID" value="KAJ7404487.1"/>
    <property type="molecule type" value="Genomic_DNA"/>
</dbReference>
<keyword evidence="2" id="KW-1185">Reference proteome</keyword>
<evidence type="ECO:0000313" key="1">
    <source>
        <dbReference type="EMBL" id="KAJ7404487.1"/>
    </source>
</evidence>
<dbReference type="Proteomes" id="UP001145742">
    <property type="component" value="Unassembled WGS sequence"/>
</dbReference>
<name>A0ABQ9CLZ4_9PASS</name>
<organism evidence="1 2">
    <name type="scientific">Willisornis vidua</name>
    <name type="common">Xingu scale-backed antbird</name>
    <dbReference type="NCBI Taxonomy" id="1566151"/>
    <lineage>
        <taxon>Eukaryota</taxon>
        <taxon>Metazoa</taxon>
        <taxon>Chordata</taxon>
        <taxon>Craniata</taxon>
        <taxon>Vertebrata</taxon>
        <taxon>Euteleostomi</taxon>
        <taxon>Archelosauria</taxon>
        <taxon>Archosauria</taxon>
        <taxon>Dinosauria</taxon>
        <taxon>Saurischia</taxon>
        <taxon>Theropoda</taxon>
        <taxon>Coelurosauria</taxon>
        <taxon>Aves</taxon>
        <taxon>Neognathae</taxon>
        <taxon>Neoaves</taxon>
        <taxon>Telluraves</taxon>
        <taxon>Australaves</taxon>
        <taxon>Passeriformes</taxon>
        <taxon>Thamnophilidae</taxon>
        <taxon>Willisornis</taxon>
    </lineage>
</organism>
<reference evidence="1" key="1">
    <citation type="submission" date="2019-10" db="EMBL/GenBank/DDBJ databases">
        <authorList>
            <person name="Soares A.E.R."/>
            <person name="Aleixo A."/>
            <person name="Schneider P."/>
            <person name="Miyaki C.Y."/>
            <person name="Schneider M.P."/>
            <person name="Mello C."/>
            <person name="Vasconcelos A.T.R."/>
        </authorList>
    </citation>
    <scope>NUCLEOTIDE SEQUENCE</scope>
    <source>
        <tissue evidence="1">Muscle</tissue>
    </source>
</reference>
<evidence type="ECO:0000313" key="2">
    <source>
        <dbReference type="Proteomes" id="UP001145742"/>
    </source>
</evidence>
<comment type="caution">
    <text evidence="1">The sequence shown here is derived from an EMBL/GenBank/DDBJ whole genome shotgun (WGS) entry which is preliminary data.</text>
</comment>
<gene>
    <name evidence="1" type="ORF">WISP_145470</name>
</gene>